<dbReference type="Proteomes" id="UP000272771">
    <property type="component" value="Chromosome"/>
</dbReference>
<dbReference type="PANTHER" id="PTHR46124">
    <property type="entry name" value="D-AMINOACYL-TRNA DEACYLASE"/>
    <property type="match status" value="1"/>
</dbReference>
<evidence type="ECO:0000256" key="2">
    <source>
        <dbReference type="ARBA" id="ARBA00022723"/>
    </source>
</evidence>
<feature type="binding site" evidence="4">
    <location>
        <position position="154"/>
    </location>
    <ligand>
        <name>a divalent metal cation</name>
        <dbReference type="ChEBI" id="CHEBI:60240"/>
        <label>2</label>
    </ligand>
</feature>
<dbReference type="PANTHER" id="PTHR46124:SF3">
    <property type="entry name" value="HYDROLASE"/>
    <property type="match status" value="1"/>
</dbReference>
<accession>A0A3S5F9J7</accession>
<dbReference type="Gene3D" id="3.20.20.140">
    <property type="entry name" value="Metal-dependent hydrolases"/>
    <property type="match status" value="1"/>
</dbReference>
<evidence type="ECO:0000313" key="6">
    <source>
        <dbReference type="Proteomes" id="UP000272771"/>
    </source>
</evidence>
<dbReference type="EC" id="3.1.21.-" evidence="5"/>
<dbReference type="SUPFAM" id="SSF51556">
    <property type="entry name" value="Metallo-dependent hydrolases"/>
    <property type="match status" value="1"/>
</dbReference>
<feature type="binding site" evidence="4">
    <location>
        <position position="91"/>
    </location>
    <ligand>
        <name>a divalent metal cation</name>
        <dbReference type="ChEBI" id="CHEBI:60240"/>
        <label>1</label>
    </ligand>
</feature>
<feature type="binding site" evidence="4">
    <location>
        <position position="130"/>
    </location>
    <ligand>
        <name>a divalent metal cation</name>
        <dbReference type="ChEBI" id="CHEBI:60240"/>
        <label>2</label>
    </ligand>
</feature>
<keyword evidence="3 5" id="KW-0378">Hydrolase</keyword>
<dbReference type="FunFam" id="3.20.20.140:FF:000005">
    <property type="entry name" value="TatD family hydrolase"/>
    <property type="match status" value="1"/>
</dbReference>
<keyword evidence="6" id="KW-1185">Reference proteome</keyword>
<dbReference type="CDD" id="cd01310">
    <property type="entry name" value="TatD_DNAse"/>
    <property type="match status" value="1"/>
</dbReference>
<dbReference type="GO" id="GO:0016788">
    <property type="term" value="F:hydrolase activity, acting on ester bonds"/>
    <property type="evidence" value="ECO:0007669"/>
    <property type="project" value="InterPro"/>
</dbReference>
<sequence length="251" mass="27387">MFTDTHCHLADKAFTGNLSDVLNRATEAGVSRFIVPSASAADFDKVSALSDTNGIHIAFGIHPWFAGQACADDLVEVEKKLLAFPRAWVGEIGLDFYDKALTEEQKRIQIDWFQAQLLLAEKLIRPVILHNLKSSAVMLAVLKESGFSRGGIVHAFSGSLEEAQGFIRCGLKIGIGSLLLNPTAKKVRLAAERLPLDKMVLETDSPFMLKDSVNEPANVAAIAEIIAEIRGISVDEIAEQTERNVAQLLDF</sequence>
<reference evidence="5 6" key="1">
    <citation type="submission" date="2018-12" db="EMBL/GenBank/DDBJ databases">
        <authorList>
            <consortium name="Pathogen Informatics"/>
        </authorList>
    </citation>
    <scope>NUCLEOTIDE SEQUENCE [LARGE SCALE GENOMIC DNA]</scope>
    <source>
        <strain evidence="5 6">NCTC12742</strain>
    </source>
</reference>
<proteinExistence type="inferred from homology"/>
<dbReference type="GO" id="GO:0005829">
    <property type="term" value="C:cytosol"/>
    <property type="evidence" value="ECO:0007669"/>
    <property type="project" value="TreeGrafter"/>
</dbReference>
<dbReference type="OrthoDB" id="9810005at2"/>
<evidence type="ECO:0000256" key="3">
    <source>
        <dbReference type="ARBA" id="ARBA00022801"/>
    </source>
</evidence>
<dbReference type="KEGG" id="nwe:SAMEA3174300_1129"/>
<feature type="binding site" evidence="4">
    <location>
        <position position="6"/>
    </location>
    <ligand>
        <name>a divalent metal cation</name>
        <dbReference type="ChEBI" id="CHEBI:60240"/>
        <label>1</label>
    </ligand>
</feature>
<gene>
    <name evidence="5" type="primary">yjjV</name>
    <name evidence="5" type="ORF">NCTC12742_00448</name>
</gene>
<protein>
    <submittedName>
        <fullName evidence="5">TatD related DNAse</fullName>
        <ecNumber evidence="5">3.1.21.-</ecNumber>
    </submittedName>
</protein>
<feature type="binding site" evidence="4">
    <location>
        <position position="204"/>
    </location>
    <ligand>
        <name>a divalent metal cation</name>
        <dbReference type="ChEBI" id="CHEBI:60240"/>
        <label>1</label>
    </ligand>
</feature>
<evidence type="ECO:0000313" key="5">
    <source>
        <dbReference type="EMBL" id="VEJ49956.1"/>
    </source>
</evidence>
<feature type="binding site" evidence="4">
    <location>
        <position position="8"/>
    </location>
    <ligand>
        <name>a divalent metal cation</name>
        <dbReference type="ChEBI" id="CHEBI:60240"/>
        <label>1</label>
    </ligand>
</feature>
<evidence type="ECO:0000256" key="4">
    <source>
        <dbReference type="PIRSR" id="PIRSR005902-1"/>
    </source>
</evidence>
<comment type="similarity">
    <text evidence="1">Belongs to the metallo-dependent hydrolases superfamily. TatD-type hydrolase family.</text>
</comment>
<dbReference type="STRING" id="28091.SAMEA3174300_01129"/>
<organism evidence="5 6">
    <name type="scientific">Neisseria weaveri</name>
    <dbReference type="NCBI Taxonomy" id="28091"/>
    <lineage>
        <taxon>Bacteria</taxon>
        <taxon>Pseudomonadati</taxon>
        <taxon>Pseudomonadota</taxon>
        <taxon>Betaproteobacteria</taxon>
        <taxon>Neisseriales</taxon>
        <taxon>Neisseriaceae</taxon>
        <taxon>Neisseria</taxon>
    </lineage>
</organism>
<dbReference type="PIRSF" id="PIRSF005902">
    <property type="entry name" value="DNase_TatD"/>
    <property type="match status" value="1"/>
</dbReference>
<dbReference type="InterPro" id="IPR032466">
    <property type="entry name" value="Metal_Hydrolase"/>
</dbReference>
<keyword evidence="2 4" id="KW-0479">Metal-binding</keyword>
<dbReference type="GO" id="GO:0046872">
    <property type="term" value="F:metal ion binding"/>
    <property type="evidence" value="ECO:0007669"/>
    <property type="project" value="UniProtKB-KW"/>
</dbReference>
<dbReference type="EMBL" id="LR134533">
    <property type="protein sequence ID" value="VEJ49956.1"/>
    <property type="molecule type" value="Genomic_DNA"/>
</dbReference>
<dbReference type="AlphaFoldDB" id="A0A3S5F9J7"/>
<dbReference type="Pfam" id="PF01026">
    <property type="entry name" value="TatD_DNase"/>
    <property type="match status" value="1"/>
</dbReference>
<evidence type="ECO:0000256" key="1">
    <source>
        <dbReference type="ARBA" id="ARBA00009275"/>
    </source>
</evidence>
<name>A0A3S5F9J7_9NEIS</name>
<dbReference type="InterPro" id="IPR001130">
    <property type="entry name" value="TatD-like"/>
</dbReference>